<keyword evidence="1" id="KW-1133">Transmembrane helix</keyword>
<feature type="transmembrane region" description="Helical" evidence="1">
    <location>
        <begin position="41"/>
        <end position="60"/>
    </location>
</feature>
<organism evidence="2 3">
    <name type="scientific">Enterococcus gallinarum</name>
    <dbReference type="NCBI Taxonomy" id="1353"/>
    <lineage>
        <taxon>Bacteria</taxon>
        <taxon>Bacillati</taxon>
        <taxon>Bacillota</taxon>
        <taxon>Bacilli</taxon>
        <taxon>Lactobacillales</taxon>
        <taxon>Enterococcaceae</taxon>
        <taxon>Enterococcus</taxon>
    </lineage>
</organism>
<accession>A0AAE4HTV0</accession>
<dbReference type="RefSeq" id="WP_311810071.1">
    <property type="nucleotide sequence ID" value="NZ_JARPZN010000015.1"/>
</dbReference>
<feature type="transmembrane region" description="Helical" evidence="1">
    <location>
        <begin position="151"/>
        <end position="168"/>
    </location>
</feature>
<evidence type="ECO:0000313" key="2">
    <source>
        <dbReference type="EMBL" id="MDT2691530.1"/>
    </source>
</evidence>
<dbReference type="AlphaFoldDB" id="A0AAE4HTV0"/>
<keyword evidence="1" id="KW-0472">Membrane</keyword>
<proteinExistence type="predicted"/>
<dbReference type="Proteomes" id="UP001183682">
    <property type="component" value="Unassembled WGS sequence"/>
</dbReference>
<comment type="caution">
    <text evidence="2">The sequence shown here is derived from an EMBL/GenBank/DDBJ whole genome shotgun (WGS) entry which is preliminary data.</text>
</comment>
<protein>
    <submittedName>
        <fullName evidence="2">Uncharacterized protein</fullName>
    </submittedName>
</protein>
<sequence>MNVWKKKKEEEDNLIESVKSLAMSKSFWKIQLLNVLWVGRYYFLTCCKVISNLVLISLIFEGLVLASDQKELFLKMILNLFYLLFIFRMIYLGMKFGIKSDGDTLKLILQEVRLLVAMAIFLHFGGLNVETYDSILQGFNQNNFAYLLDNYSRYFFSACLYLVSYKFYYERVFMSAMKVFSFKDNQLTWNASDWLFRFVSPNHVRNDQYFEKDGMMQVQFRLAYSWIMINRFCIMEVIEHCEQETEKLKKPFMV</sequence>
<gene>
    <name evidence="2" type="ORF">P7E30_15235</name>
</gene>
<reference evidence="2" key="1">
    <citation type="submission" date="2023-03" db="EMBL/GenBank/DDBJ databases">
        <authorList>
            <person name="Shen W."/>
            <person name="Cai J."/>
        </authorList>
    </citation>
    <scope>NUCLEOTIDE SEQUENCE</scope>
    <source>
        <strain evidence="2">K69-2</strain>
    </source>
</reference>
<keyword evidence="1" id="KW-0812">Transmembrane</keyword>
<evidence type="ECO:0000256" key="1">
    <source>
        <dbReference type="SAM" id="Phobius"/>
    </source>
</evidence>
<name>A0AAE4HTV0_ENTGA</name>
<dbReference type="EMBL" id="JARPZN010000015">
    <property type="protein sequence ID" value="MDT2691530.1"/>
    <property type="molecule type" value="Genomic_DNA"/>
</dbReference>
<feature type="transmembrane region" description="Helical" evidence="1">
    <location>
        <begin position="72"/>
        <end position="91"/>
    </location>
</feature>
<evidence type="ECO:0000313" key="3">
    <source>
        <dbReference type="Proteomes" id="UP001183682"/>
    </source>
</evidence>
<feature type="transmembrane region" description="Helical" evidence="1">
    <location>
        <begin position="112"/>
        <end position="131"/>
    </location>
</feature>